<reference evidence="2 3" key="1">
    <citation type="submission" date="2021-02" db="EMBL/GenBank/DDBJ databases">
        <title>Lysobacter arenosi sp. nov., isolated from soil of gangwondo yeongwol, south Korea.</title>
        <authorList>
            <person name="Kim K.R."/>
            <person name="Kim K.H."/>
            <person name="Jeon C.O."/>
        </authorList>
    </citation>
    <scope>NUCLEOTIDE SEQUENCE [LARGE SCALE GENOMIC DNA]</scope>
    <source>
        <strain evidence="2 3">R7</strain>
    </source>
</reference>
<organism evidence="2 3">
    <name type="scientific">Lysobacter arenosi</name>
    <dbReference type="NCBI Taxonomy" id="2795387"/>
    <lineage>
        <taxon>Bacteria</taxon>
        <taxon>Pseudomonadati</taxon>
        <taxon>Pseudomonadota</taxon>
        <taxon>Gammaproteobacteria</taxon>
        <taxon>Lysobacterales</taxon>
        <taxon>Lysobacteraceae</taxon>
        <taxon>Lysobacter</taxon>
    </lineage>
</organism>
<evidence type="ECO:0000313" key="3">
    <source>
        <dbReference type="Proteomes" id="UP000663400"/>
    </source>
</evidence>
<proteinExistence type="predicted"/>
<gene>
    <name evidence="2" type="ORF">HIV01_000950</name>
</gene>
<dbReference type="EMBL" id="CP071517">
    <property type="protein sequence ID" value="QSX75172.1"/>
    <property type="molecule type" value="Genomic_DNA"/>
</dbReference>
<accession>A0ABX7RAJ6</accession>
<name>A0ABX7RAJ6_9GAMM</name>
<dbReference type="Pfam" id="PF01963">
    <property type="entry name" value="TraB_PrgY_gumN"/>
    <property type="match status" value="1"/>
</dbReference>
<feature type="chain" id="PRO_5045855738" evidence="1">
    <location>
        <begin position="18"/>
        <end position="341"/>
    </location>
</feature>
<keyword evidence="1" id="KW-0732">Signal</keyword>
<sequence>MRTGLAPAMLGLSIVFAAVPASAQAPLPPIRDMDTLVVSGVQPGPGMWKITRDDHTLYVLGTLSPLPKRMEWESRDVENVIAQAQEVIQAPSVSIDGKLGIFQRLLLAPKALSARKNPDGQTLQQVVPADMYARWLVLKRKYMGRDEGVEQWRPMMAALELFDEAMDDSDLKQYGMVSPVVEKMARRHKVPLTTTRVTIVIEDPKVALQEFRESKLDDVDCFGKTMQRLESDLEMMRERANAWAIGDIATLKSLPYTDQNEACIKAVSQAAVLRKRAGDIEAKVRERWLDAAELALKNNRVSLAVLPMRELLKPDGYAAQLRARGYSVEEPGEPATATAAP</sequence>
<evidence type="ECO:0000313" key="2">
    <source>
        <dbReference type="EMBL" id="QSX75172.1"/>
    </source>
</evidence>
<dbReference type="Proteomes" id="UP000663400">
    <property type="component" value="Chromosome"/>
</dbReference>
<dbReference type="CDD" id="cd14788">
    <property type="entry name" value="GumN"/>
    <property type="match status" value="1"/>
</dbReference>
<feature type="signal peptide" evidence="1">
    <location>
        <begin position="1"/>
        <end position="17"/>
    </location>
</feature>
<keyword evidence="3" id="KW-1185">Reference proteome</keyword>
<dbReference type="RefSeq" id="WP_200604421.1">
    <property type="nucleotide sequence ID" value="NZ_CP071517.1"/>
</dbReference>
<evidence type="ECO:0000256" key="1">
    <source>
        <dbReference type="SAM" id="SignalP"/>
    </source>
</evidence>
<protein>
    <submittedName>
        <fullName evidence="2">TraB/GumN family protein</fullName>
    </submittedName>
</protein>
<dbReference type="InterPro" id="IPR002816">
    <property type="entry name" value="TraB/PrgY/GumN_fam"/>
</dbReference>